<feature type="compositionally biased region" description="Basic residues" evidence="1">
    <location>
        <begin position="123"/>
        <end position="144"/>
    </location>
</feature>
<evidence type="ECO:0000313" key="3">
    <source>
        <dbReference type="Proteomes" id="UP000202511"/>
    </source>
</evidence>
<reference evidence="2 3" key="1">
    <citation type="journal article" date="2015" name="Parasitol. Res.">
        <title>Viruses in close associations with free-living amoebae.</title>
        <authorList>
            <person name="Scheid P."/>
        </authorList>
    </citation>
    <scope>NUCLEOTIDE SEQUENCE [LARGE SCALE GENOMIC DNA]</scope>
    <source>
        <strain evidence="2">KlaHel</strain>
    </source>
</reference>
<sequence length="144" mass="15467">MGARVGAARTPAQRVRLMRRTVAASRERVASIRDTHLVSRAAPADMAAYVNSMGAAKYGAAALKRAAAANMAPYDAESIMRALAQARPVETQSVADNDSNTQRGDDDDDGARVRFLAGDGRRTVGRRHVARTARGRARGSRRPH</sequence>
<dbReference type="GeneID" id="23463420"/>
<evidence type="ECO:0000313" key="2">
    <source>
        <dbReference type="EMBL" id="AJF98503.1"/>
    </source>
</evidence>
<evidence type="ECO:0000256" key="1">
    <source>
        <dbReference type="SAM" id="MobiDB-lite"/>
    </source>
</evidence>
<organism evidence="2 3">
    <name type="scientific">Pandoravirus inopinatum</name>
    <dbReference type="NCBI Taxonomy" id="1605721"/>
    <lineage>
        <taxon>Viruses</taxon>
        <taxon>Pandoravirus</taxon>
    </lineage>
</organism>
<dbReference type="EMBL" id="KP136319">
    <property type="protein sequence ID" value="AJF98503.1"/>
    <property type="molecule type" value="Genomic_DNA"/>
</dbReference>
<dbReference type="RefSeq" id="YP_009120738.1">
    <property type="nucleotide sequence ID" value="NC_026440.1"/>
</dbReference>
<name>A0A0B5IZV9_9VIRU</name>
<feature type="compositionally biased region" description="Polar residues" evidence="1">
    <location>
        <begin position="90"/>
        <end position="102"/>
    </location>
</feature>
<dbReference type="KEGG" id="vg:23463420"/>
<dbReference type="Proteomes" id="UP000202511">
    <property type="component" value="Segment"/>
</dbReference>
<accession>A0A0B5IZV9</accession>
<feature type="region of interest" description="Disordered" evidence="1">
    <location>
        <begin position="87"/>
        <end position="144"/>
    </location>
</feature>
<protein>
    <submittedName>
        <fullName evidence="2">von Willebrand factor type a domain motif-containing protein</fullName>
    </submittedName>
</protein>
<proteinExistence type="predicted"/>